<dbReference type="InterPro" id="IPR050313">
    <property type="entry name" value="Carb_Metab_HTH_regulators"/>
</dbReference>
<reference evidence="9 10" key="1">
    <citation type="submission" date="2017-08" db="EMBL/GenBank/DDBJ databases">
        <title>Draft genome sequences of 64 type strains of genus Staph aureus.</title>
        <authorList>
            <person name="Cole K."/>
            <person name="Golubchik T."/>
            <person name="Russell J."/>
            <person name="Foster D."/>
            <person name="Llewelyn M."/>
            <person name="Wilson D."/>
            <person name="Crook D."/>
            <person name="Paul J."/>
        </authorList>
    </citation>
    <scope>NUCLEOTIDE SEQUENCE [LARGE SCALE GENOMIC DNA]</scope>
    <source>
        <strain evidence="9 10">DSM 21968</strain>
    </source>
</reference>
<evidence type="ECO:0000256" key="2">
    <source>
        <dbReference type="ARBA" id="ARBA00022491"/>
    </source>
</evidence>
<dbReference type="RefSeq" id="WP_103358751.1">
    <property type="nucleotide sequence ID" value="NZ_CP113107.1"/>
</dbReference>
<dbReference type="SUPFAM" id="SSF46785">
    <property type="entry name" value="Winged helix' DNA-binding domain"/>
    <property type="match status" value="1"/>
</dbReference>
<dbReference type="AlphaFoldDB" id="A0A2K3YJ62"/>
<dbReference type="InterPro" id="IPR018356">
    <property type="entry name" value="Tscrpt_reg_HTH_DeoR_CS"/>
</dbReference>
<dbReference type="SUPFAM" id="SSF100950">
    <property type="entry name" value="NagB/RpiA/CoA transferase-like"/>
    <property type="match status" value="1"/>
</dbReference>
<evidence type="ECO:0000313" key="9">
    <source>
        <dbReference type="EMBL" id="PNZ25646.1"/>
    </source>
</evidence>
<evidence type="ECO:0000256" key="4">
    <source>
        <dbReference type="ARBA" id="ARBA00023015"/>
    </source>
</evidence>
<keyword evidence="3" id="KW-0423">Lactose metabolism</keyword>
<dbReference type="SMART" id="SM01134">
    <property type="entry name" value="DeoRC"/>
    <property type="match status" value="1"/>
</dbReference>
<keyword evidence="10" id="KW-1185">Reference proteome</keyword>
<dbReference type="PRINTS" id="PR00037">
    <property type="entry name" value="HTHLACR"/>
</dbReference>
<evidence type="ECO:0000259" key="8">
    <source>
        <dbReference type="PROSITE" id="PS51000"/>
    </source>
</evidence>
<dbReference type="Pfam" id="PF00455">
    <property type="entry name" value="DeoRC"/>
    <property type="match status" value="1"/>
</dbReference>
<comment type="function">
    <text evidence="7">Repressor of the lactose catabolism operon. Galactose-6-phosphate is the inducer.</text>
</comment>
<evidence type="ECO:0000256" key="5">
    <source>
        <dbReference type="ARBA" id="ARBA00023125"/>
    </source>
</evidence>
<evidence type="ECO:0000256" key="7">
    <source>
        <dbReference type="ARBA" id="ARBA00024937"/>
    </source>
</evidence>
<dbReference type="OrthoDB" id="9798651at2"/>
<dbReference type="Gene3D" id="1.10.10.10">
    <property type="entry name" value="Winged helix-like DNA-binding domain superfamily/Winged helix DNA-binding domain"/>
    <property type="match status" value="1"/>
</dbReference>
<dbReference type="GO" id="GO:0005988">
    <property type="term" value="P:lactose metabolic process"/>
    <property type="evidence" value="ECO:0007669"/>
    <property type="project" value="UniProtKB-KW"/>
</dbReference>
<keyword evidence="2" id="KW-0678">Repressor</keyword>
<dbReference type="GO" id="GO:0003677">
    <property type="term" value="F:DNA binding"/>
    <property type="evidence" value="ECO:0007669"/>
    <property type="project" value="UniProtKB-KW"/>
</dbReference>
<accession>A0A2K3YJ62</accession>
<keyword evidence="4" id="KW-0805">Transcription regulation</keyword>
<gene>
    <name evidence="9" type="ORF">CD122_09570</name>
</gene>
<name>A0A2K3YJ62_9STAP</name>
<dbReference type="SMART" id="SM00420">
    <property type="entry name" value="HTH_DEOR"/>
    <property type="match status" value="1"/>
</dbReference>
<dbReference type="PANTHER" id="PTHR30363">
    <property type="entry name" value="HTH-TYPE TRANSCRIPTIONAL REGULATOR SRLR-RELATED"/>
    <property type="match status" value="1"/>
</dbReference>
<dbReference type="PROSITE" id="PS00894">
    <property type="entry name" value="HTH_DEOR_1"/>
    <property type="match status" value="1"/>
</dbReference>
<dbReference type="PROSITE" id="PS51000">
    <property type="entry name" value="HTH_DEOR_2"/>
    <property type="match status" value="1"/>
</dbReference>
<protein>
    <recommendedName>
        <fullName evidence="1">Lactose phosphotransferase system repressor</fullName>
    </recommendedName>
</protein>
<dbReference type="PANTHER" id="PTHR30363:SF4">
    <property type="entry name" value="GLYCEROL-3-PHOSPHATE REGULON REPRESSOR"/>
    <property type="match status" value="1"/>
</dbReference>
<sequence>MLKTDRFQAIMSLLERSGTVKVSKIMEKLSVSDMTVRRDLDELEKQGLLERVHGGARLKDLYRQVELSHNEKQIMYKEEKQKIVEKANQLINDGDTIFLGPGTTLELLAKVINGNDLRIVTNCLPVFQELNKHSANNTIYLLGGELREPTQCFVGEITNIALKDMNFHKAFFSCNALSEQKVMTSTFEEGQTQKLALDNSVERYLLIDHSKVGKKDFSVFYNLQNVTAVITDEENQKHYEKIETEEKYIV</sequence>
<keyword evidence="6" id="KW-0804">Transcription</keyword>
<dbReference type="Pfam" id="PF08220">
    <property type="entry name" value="HTH_DeoR"/>
    <property type="match status" value="1"/>
</dbReference>
<dbReference type="InterPro" id="IPR036388">
    <property type="entry name" value="WH-like_DNA-bd_sf"/>
</dbReference>
<dbReference type="Proteomes" id="UP000242752">
    <property type="component" value="Unassembled WGS sequence"/>
</dbReference>
<evidence type="ECO:0000256" key="1">
    <source>
        <dbReference type="ARBA" id="ARBA00021390"/>
    </source>
</evidence>
<dbReference type="InterPro" id="IPR036390">
    <property type="entry name" value="WH_DNA-bd_sf"/>
</dbReference>
<dbReference type="InterPro" id="IPR037171">
    <property type="entry name" value="NagB/RpiA_transferase-like"/>
</dbReference>
<dbReference type="InterPro" id="IPR001034">
    <property type="entry name" value="DeoR_HTH"/>
</dbReference>
<feature type="domain" description="HTH deoR-type" evidence="8">
    <location>
        <begin position="3"/>
        <end position="58"/>
    </location>
</feature>
<dbReference type="InterPro" id="IPR014036">
    <property type="entry name" value="DeoR-like_C"/>
</dbReference>
<keyword evidence="5" id="KW-0238">DNA-binding</keyword>
<comment type="caution">
    <text evidence="9">The sequence shown here is derived from an EMBL/GenBank/DDBJ whole genome shotgun (WGS) entry which is preliminary data.</text>
</comment>
<evidence type="ECO:0000256" key="3">
    <source>
        <dbReference type="ARBA" id="ARBA00022736"/>
    </source>
</evidence>
<dbReference type="GO" id="GO:0003700">
    <property type="term" value="F:DNA-binding transcription factor activity"/>
    <property type="evidence" value="ECO:0007669"/>
    <property type="project" value="InterPro"/>
</dbReference>
<organism evidence="9 10">
    <name type="scientific">Staphylococcus rostri</name>
    <dbReference type="NCBI Taxonomy" id="522262"/>
    <lineage>
        <taxon>Bacteria</taxon>
        <taxon>Bacillati</taxon>
        <taxon>Bacillota</taxon>
        <taxon>Bacilli</taxon>
        <taxon>Bacillales</taxon>
        <taxon>Staphylococcaceae</taxon>
        <taxon>Staphylococcus</taxon>
    </lineage>
</organism>
<evidence type="ECO:0000256" key="6">
    <source>
        <dbReference type="ARBA" id="ARBA00023163"/>
    </source>
</evidence>
<dbReference type="EMBL" id="PPRF01000072">
    <property type="protein sequence ID" value="PNZ25646.1"/>
    <property type="molecule type" value="Genomic_DNA"/>
</dbReference>
<proteinExistence type="predicted"/>
<dbReference type="Gene3D" id="3.40.50.1360">
    <property type="match status" value="1"/>
</dbReference>
<evidence type="ECO:0000313" key="10">
    <source>
        <dbReference type="Proteomes" id="UP000242752"/>
    </source>
</evidence>